<gene>
    <name evidence="2" type="ORF">HT576_23310</name>
    <name evidence="3" type="ORF">HTZ84_21445</name>
</gene>
<reference evidence="2 5" key="1">
    <citation type="submission" date="2020-06" db="EMBL/GenBank/DDBJ databases">
        <title>Haloterrigena sp. nov., an extremely halophilic archaeon isolated from a saline sediment.</title>
        <authorList>
            <person name="Liu B.-B."/>
        </authorList>
    </citation>
    <scope>NUCLEOTIDE SEQUENCE</scope>
    <source>
        <strain evidence="2">SYSU A121-1</strain>
        <strain evidence="3 5">SYSU A558-1</strain>
    </source>
</reference>
<dbReference type="RefSeq" id="WP_174682681.1">
    <property type="nucleotide sequence ID" value="NZ_JABUQZ010000002.1"/>
</dbReference>
<dbReference type="EMBL" id="JABURA010000004">
    <property type="protein sequence ID" value="NUB93906.1"/>
    <property type="molecule type" value="Genomic_DNA"/>
</dbReference>
<organism evidence="2 4">
    <name type="scientific">Haloterrigena gelatinilytica</name>
    <dbReference type="NCBI Taxonomy" id="2741724"/>
    <lineage>
        <taxon>Archaea</taxon>
        <taxon>Methanobacteriati</taxon>
        <taxon>Methanobacteriota</taxon>
        <taxon>Stenosarchaea group</taxon>
        <taxon>Halobacteria</taxon>
        <taxon>Halobacteriales</taxon>
        <taxon>Natrialbaceae</taxon>
        <taxon>Haloterrigena</taxon>
    </lineage>
</organism>
<proteinExistence type="predicted"/>
<dbReference type="Proteomes" id="UP001016761">
    <property type="component" value="Unassembled WGS sequence"/>
</dbReference>
<dbReference type="OrthoDB" id="206006at2157"/>
<feature type="compositionally biased region" description="Basic and acidic residues" evidence="1">
    <location>
        <begin position="35"/>
        <end position="45"/>
    </location>
</feature>
<dbReference type="AlphaFoldDB" id="A0A8J8GQB1"/>
<feature type="region of interest" description="Disordered" evidence="1">
    <location>
        <begin position="1"/>
        <end position="45"/>
    </location>
</feature>
<evidence type="ECO:0000313" key="2">
    <source>
        <dbReference type="EMBL" id="NUB93906.1"/>
    </source>
</evidence>
<dbReference type="Proteomes" id="UP000728647">
    <property type="component" value="Unassembled WGS sequence"/>
</dbReference>
<name>A0A8J8GQB1_9EURY</name>
<evidence type="ECO:0000313" key="3">
    <source>
        <dbReference type="EMBL" id="NUC74832.1"/>
    </source>
</evidence>
<dbReference type="EMBL" id="JABUQZ010000002">
    <property type="protein sequence ID" value="NUC74832.1"/>
    <property type="molecule type" value="Genomic_DNA"/>
</dbReference>
<evidence type="ECO:0000313" key="5">
    <source>
        <dbReference type="Proteomes" id="UP001016761"/>
    </source>
</evidence>
<keyword evidence="5" id="KW-1185">Reference proteome</keyword>
<feature type="compositionally biased region" description="Basic and acidic residues" evidence="1">
    <location>
        <begin position="1"/>
        <end position="12"/>
    </location>
</feature>
<protein>
    <submittedName>
        <fullName evidence="2">Uncharacterized protein</fullName>
    </submittedName>
</protein>
<accession>A0A8J8GQB1</accession>
<comment type="caution">
    <text evidence="2">The sequence shown here is derived from an EMBL/GenBank/DDBJ whole genome shotgun (WGS) entry which is preliminary data.</text>
</comment>
<evidence type="ECO:0000313" key="4">
    <source>
        <dbReference type="Proteomes" id="UP000728647"/>
    </source>
</evidence>
<sequence length="45" mass="5033">MDSKRPDVRLDDSPDEDGIVTKRDDSSATSQSDSLLERLRSLLGR</sequence>
<evidence type="ECO:0000256" key="1">
    <source>
        <dbReference type="SAM" id="MobiDB-lite"/>
    </source>
</evidence>